<feature type="domain" description="Cobalamin biosynthesis central region" evidence="3">
    <location>
        <begin position="137"/>
        <end position="226"/>
    </location>
</feature>
<dbReference type="Gene3D" id="3.40.50.11220">
    <property type="match status" value="1"/>
</dbReference>
<dbReference type="InterPro" id="IPR002750">
    <property type="entry name" value="CobE/GbiG_C"/>
</dbReference>
<keyword evidence="4" id="KW-0808">Transferase</keyword>
<feature type="domain" description="Cobalamin synthesis G N-terminal" evidence="2">
    <location>
        <begin position="52"/>
        <end position="131"/>
    </location>
</feature>
<keyword evidence="4" id="KW-0489">Methyltransferase</keyword>
<dbReference type="SUPFAM" id="SSF159664">
    <property type="entry name" value="CobE/GbiG C-terminal domain-like"/>
    <property type="match status" value="1"/>
</dbReference>
<reference evidence="4 5" key="1">
    <citation type="journal article" date="2016" name="Sci. Rep.">
        <title>A novel ammonia-oxidizing archaeon from wastewater treatment plant: Its enrichment, physiological and genomic characteristics.</title>
        <authorList>
            <person name="Li Y."/>
            <person name="Ding K."/>
            <person name="Wen X."/>
            <person name="Zhang B."/>
            <person name="Shen B."/>
            <person name="Yang Y."/>
        </authorList>
    </citation>
    <scope>NUCLEOTIDE SEQUENCE [LARGE SCALE GENOMIC DNA]</scope>
    <source>
        <strain evidence="4 5">SAT1</strain>
    </source>
</reference>
<dbReference type="Pfam" id="PF01890">
    <property type="entry name" value="CbiG_C"/>
    <property type="match status" value="1"/>
</dbReference>
<dbReference type="PANTHER" id="PTHR37477">
    <property type="entry name" value="COBALT-PRECORRIN-5A HYDROLASE"/>
    <property type="match status" value="1"/>
</dbReference>
<dbReference type="GO" id="GO:0032259">
    <property type="term" value="P:methylation"/>
    <property type="evidence" value="ECO:0007669"/>
    <property type="project" value="UniProtKB-KW"/>
</dbReference>
<dbReference type="InterPro" id="IPR021745">
    <property type="entry name" value="CbiG_mid"/>
</dbReference>
<dbReference type="GO" id="GO:0008168">
    <property type="term" value="F:methyltransferase activity"/>
    <property type="evidence" value="ECO:0007669"/>
    <property type="project" value="UniProtKB-KW"/>
</dbReference>
<dbReference type="PANTHER" id="PTHR37477:SF1">
    <property type="entry name" value="COBALT-PRECORRIN-5A HYDROLASE"/>
    <property type="match status" value="1"/>
</dbReference>
<dbReference type="GO" id="GO:0009236">
    <property type="term" value="P:cobalamin biosynthetic process"/>
    <property type="evidence" value="ECO:0007669"/>
    <property type="project" value="InterPro"/>
</dbReference>
<evidence type="ECO:0000259" key="3">
    <source>
        <dbReference type="Pfam" id="PF11761"/>
    </source>
</evidence>
<dbReference type="Pfam" id="PF11760">
    <property type="entry name" value="CbiG_N"/>
    <property type="match status" value="1"/>
</dbReference>
<proteinExistence type="predicted"/>
<sequence>MEKVAILAITKNGIKIAHTIKQSFSSWEIFAPSKFQDQTSITWYENQTSAKVAELFGRFDGLVCLFSLGAVIRLVSPYLKDKKTDPAIIVIDDKASFVISVLSGHLGGANELTEEIAKKLGATPVITTAADVNKTIPVDLLGKEFGWKIDDDSNVTRISALMVNEEKIGVYQDCGEKNWWKTELPKNVTTYNSMEQLKSSDSKAYLIISDKTFDDEILKNSVVYRPKTLVAGIGLHGDTTKEKIIQCLQSTLSKYDLSAKCIARFVSLKKPADVQGLIDAANELGVPLHYFEREDLAQISIPNPSQMVQAYEGTPSVSEAAAIKSSGGKLIVEKQKFPPDLTVAIARIEP</sequence>
<dbReference type="InterPro" id="IPR021744">
    <property type="entry name" value="CbiG_N"/>
</dbReference>
<dbReference type="InterPro" id="IPR036518">
    <property type="entry name" value="CobE/GbiG_C_sf"/>
</dbReference>
<dbReference type="InterPro" id="IPR038029">
    <property type="entry name" value="GbiG_N_sf"/>
</dbReference>
<dbReference type="EMBL" id="CP011097">
    <property type="protein sequence ID" value="AJZ76693.1"/>
    <property type="molecule type" value="Genomic_DNA"/>
</dbReference>
<dbReference type="OrthoDB" id="4722at2157"/>
<organism evidence="4 5">
    <name type="scientific">Candidatus Nitrosotenuis cloacae</name>
    <dbReference type="NCBI Taxonomy" id="1603555"/>
    <lineage>
        <taxon>Archaea</taxon>
        <taxon>Nitrososphaerota</taxon>
        <taxon>Candidatus Nitrosotenuis</taxon>
    </lineage>
</organism>
<evidence type="ECO:0000313" key="5">
    <source>
        <dbReference type="Proteomes" id="UP000266745"/>
    </source>
</evidence>
<dbReference type="GeneID" id="24874236"/>
<dbReference type="STRING" id="1603555.SU86_006680"/>
<dbReference type="Gene3D" id="3.30.420.180">
    <property type="entry name" value="CobE/GbiG C-terminal domain"/>
    <property type="match status" value="1"/>
</dbReference>
<gene>
    <name evidence="4" type="ORF">SU86_006680</name>
</gene>
<dbReference type="KEGG" id="tah:SU86_006680"/>
<evidence type="ECO:0000259" key="1">
    <source>
        <dbReference type="Pfam" id="PF01890"/>
    </source>
</evidence>
<name>A0A3G1B4J5_9ARCH</name>
<evidence type="ECO:0000313" key="4">
    <source>
        <dbReference type="EMBL" id="AJZ76693.1"/>
    </source>
</evidence>
<dbReference type="SUPFAM" id="SSF159672">
    <property type="entry name" value="CbiG N-terminal domain-like"/>
    <property type="match status" value="1"/>
</dbReference>
<dbReference type="RefSeq" id="WP_048188971.1">
    <property type="nucleotide sequence ID" value="NZ_CP011097.1"/>
</dbReference>
<accession>A0A3G1B4J5</accession>
<evidence type="ECO:0000259" key="2">
    <source>
        <dbReference type="Pfam" id="PF11760"/>
    </source>
</evidence>
<protein>
    <submittedName>
        <fullName evidence="4">Precorrin-3B C17-methyltransferase</fullName>
    </submittedName>
</protein>
<dbReference type="InterPro" id="IPR052553">
    <property type="entry name" value="CbiG_hydrolase"/>
</dbReference>
<dbReference type="Proteomes" id="UP000266745">
    <property type="component" value="Chromosome"/>
</dbReference>
<keyword evidence="5" id="KW-1185">Reference proteome</keyword>
<feature type="domain" description="CobE/GbiG C-terminal" evidence="1">
    <location>
        <begin position="229"/>
        <end position="346"/>
    </location>
</feature>
<dbReference type="Pfam" id="PF11761">
    <property type="entry name" value="CbiG_mid"/>
    <property type="match status" value="1"/>
</dbReference>
<dbReference type="AlphaFoldDB" id="A0A3G1B4J5"/>